<feature type="binding site" evidence="10">
    <location>
        <position position="182"/>
    </location>
    <ligand>
        <name>[4Fe-4S] cluster</name>
        <dbReference type="ChEBI" id="CHEBI:49883"/>
        <label>2</label>
    </ligand>
</feature>
<dbReference type="InterPro" id="IPR010207">
    <property type="entry name" value="Elect_transpt_cplx_RnfB/RsxB"/>
</dbReference>
<dbReference type="GO" id="GO:0009055">
    <property type="term" value="F:electron transfer activity"/>
    <property type="evidence" value="ECO:0007669"/>
    <property type="project" value="InterPro"/>
</dbReference>
<keyword evidence="4 10" id="KW-0677">Repeat</keyword>
<comment type="subunit">
    <text evidence="10">The complex is composed of six subunits: RnfA, RnfB, RnfC, RnfD, RnfE and RnfG.</text>
</comment>
<comment type="function">
    <text evidence="10">Part of a membrane-bound complex that couples electron transfer with translocation of ions across the membrane.</text>
</comment>
<dbReference type="CDD" id="cd10549">
    <property type="entry name" value="MtMvhB_like"/>
    <property type="match status" value="1"/>
</dbReference>
<dbReference type="PROSITE" id="PS51379">
    <property type="entry name" value="4FE4S_FER_2"/>
    <property type="match status" value="4"/>
</dbReference>
<feature type="domain" description="4Fe-4S ferredoxin-type" evidence="12">
    <location>
        <begin position="142"/>
        <end position="162"/>
    </location>
</feature>
<reference evidence="14 15" key="1">
    <citation type="submission" date="2016-10" db="EMBL/GenBank/DDBJ databases">
        <authorList>
            <person name="de Groot N.N."/>
        </authorList>
    </citation>
    <scope>NUCLEOTIDE SEQUENCE [LARGE SCALE GENOMIC DNA]</scope>
    <source>
        <strain evidence="14 15">DSM 797</strain>
    </source>
</reference>
<dbReference type="STRING" id="1121325.SAMN04515677_10116"/>
<evidence type="ECO:0000256" key="5">
    <source>
        <dbReference type="ARBA" id="ARBA00022967"/>
    </source>
</evidence>
<dbReference type="PROSITE" id="PS51656">
    <property type="entry name" value="4FE4S"/>
    <property type="match status" value="1"/>
</dbReference>
<dbReference type="HAMAP" id="MF_00463">
    <property type="entry name" value="RsxB_RnfB"/>
    <property type="match status" value="1"/>
</dbReference>
<sequence>METAILIVVLLTSVGIFFGLILAIANKKFEVETNPLIHIVEDVLPKGQCGACGYAGCLAYAEAVVLDEDVPPNLCIPGKELVANMVAELTGKKAEEIEPRYACLKCNGCSENTTVKYNYEGIQDCICANSLLGGAKECSFGCLGLGTCVKNCPFEAIEMGENNLPIIDKDLCTGCGKCESICPKHVIKMVAQDTIVVVSCNSLDKGSIAKKACKASCLGCGICAKNCEHNAIKIENNLAIVDEKICIDKCKNPKCLIKCPTGALNYYDEEMK</sequence>
<organism evidence="14 15">
    <name type="scientific">Romboutsia lituseburensis DSM 797</name>
    <dbReference type="NCBI Taxonomy" id="1121325"/>
    <lineage>
        <taxon>Bacteria</taxon>
        <taxon>Bacillati</taxon>
        <taxon>Bacillota</taxon>
        <taxon>Clostridia</taxon>
        <taxon>Peptostreptococcales</taxon>
        <taxon>Peptostreptococcaceae</taxon>
        <taxon>Romboutsia</taxon>
    </lineage>
</organism>
<dbReference type="InterPro" id="IPR017896">
    <property type="entry name" value="4Fe4S_Fe-S-bd"/>
</dbReference>
<feature type="binding site" evidence="10">
    <location>
        <position position="172"/>
    </location>
    <ligand>
        <name>[4Fe-4S] cluster</name>
        <dbReference type="ChEBI" id="CHEBI:49883"/>
        <label>3</label>
    </ligand>
</feature>
<dbReference type="Pfam" id="PF04060">
    <property type="entry name" value="FeS"/>
    <property type="match status" value="1"/>
</dbReference>
<feature type="binding site" evidence="10">
    <location>
        <position position="49"/>
    </location>
    <ligand>
        <name>[4Fe-4S] cluster</name>
        <dbReference type="ChEBI" id="CHEBI:49883"/>
        <label>1</label>
    </ligand>
</feature>
<evidence type="ECO:0000313" key="15">
    <source>
        <dbReference type="Proteomes" id="UP000199068"/>
    </source>
</evidence>
<evidence type="ECO:0000256" key="2">
    <source>
        <dbReference type="ARBA" id="ARBA00022485"/>
    </source>
</evidence>
<evidence type="ECO:0000256" key="4">
    <source>
        <dbReference type="ARBA" id="ARBA00022737"/>
    </source>
</evidence>
<name>A0A1G9HXZ2_9FIRM</name>
<dbReference type="EMBL" id="FNGW01000001">
    <property type="protein sequence ID" value="SDL17695.1"/>
    <property type="molecule type" value="Genomic_DNA"/>
</dbReference>
<evidence type="ECO:0000256" key="3">
    <source>
        <dbReference type="ARBA" id="ARBA00022723"/>
    </source>
</evidence>
<proteinExistence type="inferred from homology"/>
<keyword evidence="11" id="KW-1133">Transmembrane helix</keyword>
<gene>
    <name evidence="10" type="primary">rnfB</name>
    <name evidence="14" type="ORF">SAMN04515677_10116</name>
</gene>
<evidence type="ECO:0000256" key="7">
    <source>
        <dbReference type="ARBA" id="ARBA00023004"/>
    </source>
</evidence>
<keyword evidence="1 10" id="KW-0813">Transport</keyword>
<dbReference type="InterPro" id="IPR017900">
    <property type="entry name" value="4Fe4S_Fe_S_CS"/>
</dbReference>
<evidence type="ECO:0000256" key="11">
    <source>
        <dbReference type="SAM" id="Phobius"/>
    </source>
</evidence>
<evidence type="ECO:0000256" key="10">
    <source>
        <dbReference type="HAMAP-Rule" id="MF_00463"/>
    </source>
</evidence>
<keyword evidence="3 10" id="KW-0479">Metal-binding</keyword>
<dbReference type="GO" id="GO:0022900">
    <property type="term" value="P:electron transport chain"/>
    <property type="evidence" value="ECO:0007669"/>
    <property type="project" value="UniProtKB-UniRule"/>
</dbReference>
<protein>
    <recommendedName>
        <fullName evidence="10">Ion-translocating oxidoreductase complex subunit B</fullName>
        <ecNumber evidence="10">7.-.-.-</ecNumber>
    </recommendedName>
    <alternativeName>
        <fullName evidence="10">Rnf electron transport complex subunit B</fullName>
    </alternativeName>
</protein>
<feature type="domain" description="4Fe-4S" evidence="13">
    <location>
        <begin position="32"/>
        <end position="92"/>
    </location>
</feature>
<dbReference type="InterPro" id="IPR050395">
    <property type="entry name" value="4Fe4S_Ferredoxin_RnfB"/>
</dbReference>
<dbReference type="Pfam" id="PF00037">
    <property type="entry name" value="Fer4"/>
    <property type="match status" value="1"/>
</dbReference>
<dbReference type="NCBIfam" id="NF005503">
    <property type="entry name" value="PRK07118.1-2"/>
    <property type="match status" value="1"/>
</dbReference>
<dbReference type="Proteomes" id="UP000199068">
    <property type="component" value="Unassembled WGS sequence"/>
</dbReference>
<dbReference type="PANTHER" id="PTHR43560">
    <property type="entry name" value="ION-TRANSLOCATING OXIDOREDUCTASE COMPLEX SUBUNIT B"/>
    <property type="match status" value="1"/>
</dbReference>
<feature type="transmembrane region" description="Helical" evidence="11">
    <location>
        <begin position="6"/>
        <end position="25"/>
    </location>
</feature>
<dbReference type="GO" id="GO:0046872">
    <property type="term" value="F:metal ion binding"/>
    <property type="evidence" value="ECO:0007669"/>
    <property type="project" value="UniProtKB-KW"/>
</dbReference>
<dbReference type="Gene3D" id="3.30.70.20">
    <property type="match status" value="2"/>
</dbReference>
<feature type="binding site" evidence="10">
    <location>
        <position position="178"/>
    </location>
    <ligand>
        <name>[4Fe-4S] cluster</name>
        <dbReference type="ChEBI" id="CHEBI:49883"/>
        <label>3</label>
    </ligand>
</feature>
<feature type="binding site" evidence="10">
    <location>
        <position position="57"/>
    </location>
    <ligand>
        <name>[4Fe-4S] cluster</name>
        <dbReference type="ChEBI" id="CHEBI:49883"/>
        <label>1</label>
    </ligand>
</feature>
<dbReference type="GO" id="GO:0005886">
    <property type="term" value="C:plasma membrane"/>
    <property type="evidence" value="ECO:0007669"/>
    <property type="project" value="UniProtKB-SubCell"/>
</dbReference>
<keyword evidence="9 10" id="KW-0472">Membrane</keyword>
<feature type="binding site" evidence="10">
    <location>
        <position position="148"/>
    </location>
    <ligand>
        <name>[4Fe-4S] cluster</name>
        <dbReference type="ChEBI" id="CHEBI:49883"/>
        <label>2</label>
    </ligand>
</feature>
<dbReference type="GO" id="GO:0051539">
    <property type="term" value="F:4 iron, 4 sulfur cluster binding"/>
    <property type="evidence" value="ECO:0007669"/>
    <property type="project" value="UniProtKB-UniRule"/>
</dbReference>
<dbReference type="Gene3D" id="1.10.15.40">
    <property type="entry name" value="Electron transport complex subunit B, putative Fe-S cluster"/>
    <property type="match status" value="1"/>
</dbReference>
<feature type="binding site" evidence="10">
    <location>
        <position position="142"/>
    </location>
    <ligand>
        <name>[4Fe-4S] cluster</name>
        <dbReference type="ChEBI" id="CHEBI:49883"/>
        <label>2</label>
    </ligand>
</feature>
<dbReference type="NCBIfam" id="TIGR01944">
    <property type="entry name" value="rnfB"/>
    <property type="match status" value="1"/>
</dbReference>
<keyword evidence="5 10" id="KW-1278">Translocase</keyword>
<comment type="similarity">
    <text evidence="10">Belongs to the 4Fe4S bacterial-type ferredoxin family. RnfB subfamily.</text>
</comment>
<keyword evidence="10" id="KW-1003">Cell membrane</keyword>
<keyword evidence="15" id="KW-1185">Reference proteome</keyword>
<evidence type="ECO:0000259" key="12">
    <source>
        <dbReference type="PROSITE" id="PS51379"/>
    </source>
</evidence>
<comment type="cofactor">
    <cofactor evidence="10">
        <name>[4Fe-4S] cluster</name>
        <dbReference type="ChEBI" id="CHEBI:49883"/>
    </cofactor>
    <text evidence="10">Binds 3 [4Fe-4S] clusters.</text>
</comment>
<dbReference type="AlphaFoldDB" id="A0A1G9HXZ2"/>
<accession>A0A1G9HXZ2</accession>
<keyword evidence="11" id="KW-0812">Transmembrane</keyword>
<dbReference type="PANTHER" id="PTHR43560:SF1">
    <property type="entry name" value="ION-TRANSLOCATING OXIDOREDUCTASE COMPLEX SUBUNIT B"/>
    <property type="match status" value="1"/>
</dbReference>
<keyword evidence="8 10" id="KW-0411">Iron-sulfur</keyword>
<evidence type="ECO:0000256" key="6">
    <source>
        <dbReference type="ARBA" id="ARBA00022982"/>
    </source>
</evidence>
<keyword evidence="6 10" id="KW-0249">Electron transport</keyword>
<feature type="region of interest" description="Hydrophobic" evidence="10">
    <location>
        <begin position="1"/>
        <end position="26"/>
    </location>
</feature>
<feature type="domain" description="4Fe-4S ferredoxin-type" evidence="12">
    <location>
        <begin position="206"/>
        <end position="237"/>
    </location>
</feature>
<evidence type="ECO:0000313" key="14">
    <source>
        <dbReference type="EMBL" id="SDL17695.1"/>
    </source>
</evidence>
<keyword evidence="7 10" id="KW-0408">Iron</keyword>
<feature type="domain" description="4Fe-4S ferredoxin-type" evidence="12">
    <location>
        <begin position="163"/>
        <end position="192"/>
    </location>
</feature>
<dbReference type="PROSITE" id="PS00198">
    <property type="entry name" value="4FE4S_FER_1"/>
    <property type="match status" value="2"/>
</dbReference>
<feature type="binding site" evidence="10">
    <location>
        <position position="138"/>
    </location>
    <ligand>
        <name>[4Fe-4S] cluster</name>
        <dbReference type="ChEBI" id="CHEBI:49883"/>
        <label>2</label>
    </ligand>
</feature>
<dbReference type="RefSeq" id="WP_092721654.1">
    <property type="nucleotide sequence ID" value="NZ_FNGW01000001.1"/>
</dbReference>
<feature type="binding site" evidence="10">
    <location>
        <position position="175"/>
    </location>
    <ligand>
        <name>[4Fe-4S] cluster</name>
        <dbReference type="ChEBI" id="CHEBI:49883"/>
        <label>3</label>
    </ligand>
</feature>
<feature type="binding site" evidence="10">
    <location>
        <position position="52"/>
    </location>
    <ligand>
        <name>[4Fe-4S] cluster</name>
        <dbReference type="ChEBI" id="CHEBI:49883"/>
        <label>1</label>
    </ligand>
</feature>
<feature type="domain" description="4Fe-4S ferredoxin-type" evidence="12">
    <location>
        <begin position="239"/>
        <end position="269"/>
    </location>
</feature>
<evidence type="ECO:0000259" key="13">
    <source>
        <dbReference type="PROSITE" id="PS51656"/>
    </source>
</evidence>
<dbReference type="InterPro" id="IPR007202">
    <property type="entry name" value="4Fe-4S_dom"/>
</dbReference>
<feature type="binding site" evidence="10">
    <location>
        <position position="75"/>
    </location>
    <ligand>
        <name>[4Fe-4S] cluster</name>
        <dbReference type="ChEBI" id="CHEBI:49883"/>
        <label>1</label>
    </ligand>
</feature>
<evidence type="ECO:0000256" key="8">
    <source>
        <dbReference type="ARBA" id="ARBA00023014"/>
    </source>
</evidence>
<comment type="caution">
    <text evidence="10">Lacks conserved residue(s) required for the propagation of feature annotation.</text>
</comment>
<dbReference type="SUPFAM" id="SSF54862">
    <property type="entry name" value="4Fe-4S ferredoxins"/>
    <property type="match status" value="1"/>
</dbReference>
<comment type="subcellular location">
    <subcellularLocation>
        <location evidence="10">Cell membrane</location>
    </subcellularLocation>
</comment>
<keyword evidence="2 10" id="KW-0004">4Fe-4S</keyword>
<evidence type="ECO:0000256" key="9">
    <source>
        <dbReference type="ARBA" id="ARBA00023136"/>
    </source>
</evidence>
<evidence type="ECO:0000256" key="1">
    <source>
        <dbReference type="ARBA" id="ARBA00022448"/>
    </source>
</evidence>
<dbReference type="EC" id="7.-.-.-" evidence="10"/>
<feature type="binding site" evidence="10">
    <location>
        <position position="152"/>
    </location>
    <ligand>
        <name>[4Fe-4S] cluster</name>
        <dbReference type="ChEBI" id="CHEBI:49883"/>
        <label>3</label>
    </ligand>
</feature>